<name>A0AAD6DWL8_9EURO</name>
<protein>
    <submittedName>
        <fullName evidence="9">Uncharacterized protein</fullName>
    </submittedName>
</protein>
<dbReference type="Gene3D" id="1.10.630.10">
    <property type="entry name" value="Cytochrome P450"/>
    <property type="match status" value="1"/>
</dbReference>
<dbReference type="GO" id="GO:0005506">
    <property type="term" value="F:iron ion binding"/>
    <property type="evidence" value="ECO:0007669"/>
    <property type="project" value="InterPro"/>
</dbReference>
<dbReference type="InterPro" id="IPR036396">
    <property type="entry name" value="Cyt_P450_sf"/>
</dbReference>
<dbReference type="EMBL" id="JAQJAC010000002">
    <property type="protein sequence ID" value="KAJ5596368.1"/>
    <property type="molecule type" value="Genomic_DNA"/>
</dbReference>
<keyword evidence="8" id="KW-1133">Transmembrane helix</keyword>
<dbReference type="GO" id="GO:0020037">
    <property type="term" value="F:heme binding"/>
    <property type="evidence" value="ECO:0007669"/>
    <property type="project" value="InterPro"/>
</dbReference>
<dbReference type="SUPFAM" id="SSF48264">
    <property type="entry name" value="Cytochrome P450"/>
    <property type="match status" value="1"/>
</dbReference>
<keyword evidence="6" id="KW-0408">Iron</keyword>
<keyword evidence="3" id="KW-0349">Heme</keyword>
<dbReference type="AlphaFoldDB" id="A0AAD6DWL8"/>
<organism evidence="9 10">
    <name type="scientific">Penicillium hetheringtonii</name>
    <dbReference type="NCBI Taxonomy" id="911720"/>
    <lineage>
        <taxon>Eukaryota</taxon>
        <taxon>Fungi</taxon>
        <taxon>Dikarya</taxon>
        <taxon>Ascomycota</taxon>
        <taxon>Pezizomycotina</taxon>
        <taxon>Eurotiomycetes</taxon>
        <taxon>Eurotiomycetidae</taxon>
        <taxon>Eurotiales</taxon>
        <taxon>Aspergillaceae</taxon>
        <taxon>Penicillium</taxon>
    </lineage>
</organism>
<keyword evidence="7" id="KW-0503">Monooxygenase</keyword>
<dbReference type="CDD" id="cd11065">
    <property type="entry name" value="CYP64-like"/>
    <property type="match status" value="1"/>
</dbReference>
<evidence type="ECO:0000256" key="6">
    <source>
        <dbReference type="ARBA" id="ARBA00023004"/>
    </source>
</evidence>
<evidence type="ECO:0000256" key="7">
    <source>
        <dbReference type="ARBA" id="ARBA00023033"/>
    </source>
</evidence>
<dbReference type="Proteomes" id="UP001216150">
    <property type="component" value="Unassembled WGS sequence"/>
</dbReference>
<reference evidence="9 10" key="1">
    <citation type="journal article" date="2023" name="IMA Fungus">
        <title>Comparative genomic study of the Penicillium genus elucidates a diverse pangenome and 15 lateral gene transfer events.</title>
        <authorList>
            <person name="Petersen C."/>
            <person name="Sorensen T."/>
            <person name="Nielsen M.R."/>
            <person name="Sondergaard T.E."/>
            <person name="Sorensen J.L."/>
            <person name="Fitzpatrick D.A."/>
            <person name="Frisvad J.C."/>
            <person name="Nielsen K.L."/>
        </authorList>
    </citation>
    <scope>NUCLEOTIDE SEQUENCE [LARGE SCALE GENOMIC DNA]</scope>
    <source>
        <strain evidence="9 10">IBT 29057</strain>
    </source>
</reference>
<evidence type="ECO:0000256" key="8">
    <source>
        <dbReference type="SAM" id="Phobius"/>
    </source>
</evidence>
<evidence type="ECO:0000313" key="10">
    <source>
        <dbReference type="Proteomes" id="UP001216150"/>
    </source>
</evidence>
<evidence type="ECO:0000256" key="3">
    <source>
        <dbReference type="ARBA" id="ARBA00022617"/>
    </source>
</evidence>
<dbReference type="InterPro" id="IPR001128">
    <property type="entry name" value="Cyt_P450"/>
</dbReference>
<evidence type="ECO:0000313" key="9">
    <source>
        <dbReference type="EMBL" id="KAJ5596368.1"/>
    </source>
</evidence>
<dbReference type="GO" id="GO:0016705">
    <property type="term" value="F:oxidoreductase activity, acting on paired donors, with incorporation or reduction of molecular oxygen"/>
    <property type="evidence" value="ECO:0007669"/>
    <property type="project" value="InterPro"/>
</dbReference>
<evidence type="ECO:0000256" key="4">
    <source>
        <dbReference type="ARBA" id="ARBA00022723"/>
    </source>
</evidence>
<dbReference type="GO" id="GO:0004497">
    <property type="term" value="F:monooxygenase activity"/>
    <property type="evidence" value="ECO:0007669"/>
    <property type="project" value="UniProtKB-KW"/>
</dbReference>
<accession>A0AAD6DWL8</accession>
<keyword evidence="10" id="KW-1185">Reference proteome</keyword>
<keyword evidence="5" id="KW-0560">Oxidoreductase</keyword>
<sequence length="557" mass="63805">MVLTDNHFPRCSTAHINEQHREIYRTVFIFTRHFEGKQDIFSVITRIDLEGPLLISMANVVLVVLGITIIVGYWIYQRSTQTSQNKLPPGPKPYPIVGNIKDFPPDGTPEYQHWLKHKDRYGGAAHDLLEKASKKTSGRPTMIMANKLCGYESTVVCQPYDSTFRRSRKFLHQELGTAAAVATFRYVQEFELKRQLVRALNGPERWLEHLKTTAGATVLKMAYDYTVEPSKSDPLVNLTEQMMAEFSLASVPMAWGVDIFPALQYLPGWFPGVKFKEKARKWRKTIQATAYIPYRFVQKRMNASHFQPSYVSKLIKNFKGENGTTLSHEDEQAILWTAASLYGAGSDTTVISLTTFTLAMVMYPNVQRKAQEEIDRVVGVGRLPSFQDRNQLTYINALVKEILRWWPVSHMGFPHTATEDIEYNGMHIPKGASLIAAVWWFLHDPGVYSDPESFDPDRFLEPRNEPDPKTETFGYGRRFVLSLAVFNFRKAVDSDGNKIEVKAIPKPGFLTYPTKFDFRIEPRSEKSVQLIRQLEQQHLFDAGDAEHLESVDDFEVY</sequence>
<comment type="cofactor">
    <cofactor evidence="1">
        <name>heme</name>
        <dbReference type="ChEBI" id="CHEBI:30413"/>
    </cofactor>
</comment>
<dbReference type="PANTHER" id="PTHR46300">
    <property type="entry name" value="P450, PUTATIVE (EUROFUNG)-RELATED-RELATED"/>
    <property type="match status" value="1"/>
</dbReference>
<evidence type="ECO:0000256" key="1">
    <source>
        <dbReference type="ARBA" id="ARBA00001971"/>
    </source>
</evidence>
<dbReference type="InterPro" id="IPR050364">
    <property type="entry name" value="Cytochrome_P450_fung"/>
</dbReference>
<proteinExistence type="inferred from homology"/>
<dbReference type="PRINTS" id="PR00463">
    <property type="entry name" value="EP450I"/>
</dbReference>
<evidence type="ECO:0000256" key="2">
    <source>
        <dbReference type="ARBA" id="ARBA00010617"/>
    </source>
</evidence>
<comment type="caution">
    <text evidence="9">The sequence shown here is derived from an EMBL/GenBank/DDBJ whole genome shotgun (WGS) entry which is preliminary data.</text>
</comment>
<keyword evidence="8" id="KW-0472">Membrane</keyword>
<dbReference type="InterPro" id="IPR002401">
    <property type="entry name" value="Cyt_P450_E_grp-I"/>
</dbReference>
<evidence type="ECO:0000256" key="5">
    <source>
        <dbReference type="ARBA" id="ARBA00023002"/>
    </source>
</evidence>
<keyword evidence="8" id="KW-0812">Transmembrane</keyword>
<dbReference type="Pfam" id="PF00067">
    <property type="entry name" value="p450"/>
    <property type="match status" value="1"/>
</dbReference>
<gene>
    <name evidence="9" type="ORF">N7450_002826</name>
</gene>
<dbReference type="PANTHER" id="PTHR46300:SF7">
    <property type="entry name" value="P450, PUTATIVE (EUROFUNG)-RELATED"/>
    <property type="match status" value="1"/>
</dbReference>
<feature type="transmembrane region" description="Helical" evidence="8">
    <location>
        <begin position="53"/>
        <end position="76"/>
    </location>
</feature>
<keyword evidence="4" id="KW-0479">Metal-binding</keyword>
<dbReference type="GO" id="GO:0043386">
    <property type="term" value="P:mycotoxin biosynthetic process"/>
    <property type="evidence" value="ECO:0007669"/>
    <property type="project" value="UniProtKB-ARBA"/>
</dbReference>
<comment type="similarity">
    <text evidence="2">Belongs to the cytochrome P450 family.</text>
</comment>